<dbReference type="GO" id="GO:0006419">
    <property type="term" value="P:alanyl-tRNA aminoacylation"/>
    <property type="evidence" value="ECO:0007669"/>
    <property type="project" value="InterPro"/>
</dbReference>
<dbReference type="PANTHER" id="PTHR11777">
    <property type="entry name" value="ALANYL-TRNA SYNTHETASE"/>
    <property type="match status" value="1"/>
</dbReference>
<sequence>TVYLDDDEAYDYWVKEIGVSEERMVRLGKDDNFWEIGLGPCGPCSEIYFDRGEKFGCDNPDCKPGCDCDRYLEFWNLVFTQFDRQEDGTYPELANKNIDTGMGLERMACIMQDVDNIFEIDTIKYIIEEIEELANIKYGENAKNDVSVRIITDHMRAMSFLIADGVLPSNEGRGYVLRRLLRRAARHGKLLGIKEDFLYILFDRVKEVSGEAYPELVEKESYV</sequence>
<dbReference type="InterPro" id="IPR002318">
    <property type="entry name" value="Ala-tRNA-lgiase_IIc"/>
</dbReference>
<dbReference type="Pfam" id="PF01411">
    <property type="entry name" value="tRNA-synt_2c"/>
    <property type="match status" value="1"/>
</dbReference>
<evidence type="ECO:0000256" key="4">
    <source>
        <dbReference type="ARBA" id="ARBA00022598"/>
    </source>
</evidence>
<evidence type="ECO:0000256" key="9">
    <source>
        <dbReference type="ARBA" id="ARBA00023146"/>
    </source>
</evidence>
<dbReference type="EMBL" id="WNUI01000131">
    <property type="protein sequence ID" value="MDZ4910279.1"/>
    <property type="molecule type" value="Genomic_DNA"/>
</dbReference>
<accession>A0AAW9HX22</accession>
<dbReference type="EC" id="6.1.1.7" evidence="2"/>
<evidence type="ECO:0000256" key="2">
    <source>
        <dbReference type="ARBA" id="ARBA00013168"/>
    </source>
</evidence>
<name>A0AAW9HX22_CLOPF</name>
<feature type="non-terminal residue" evidence="11">
    <location>
        <position position="1"/>
    </location>
</feature>
<dbReference type="InterPro" id="IPR018162">
    <property type="entry name" value="Ala-tRNA-ligase_IIc_anticod-bd"/>
</dbReference>
<keyword evidence="8" id="KW-0648">Protein biosynthesis</keyword>
<comment type="similarity">
    <text evidence="1">Belongs to the class-II aminoacyl-tRNA synthetase family.</text>
</comment>
<dbReference type="AlphaFoldDB" id="A0AAW9HX22"/>
<evidence type="ECO:0000256" key="8">
    <source>
        <dbReference type="ARBA" id="ARBA00022917"/>
    </source>
</evidence>
<keyword evidence="7" id="KW-0694">RNA-binding</keyword>
<keyword evidence="3" id="KW-0820">tRNA-binding</keyword>
<evidence type="ECO:0000256" key="7">
    <source>
        <dbReference type="ARBA" id="ARBA00022884"/>
    </source>
</evidence>
<dbReference type="PRINTS" id="PR00980">
    <property type="entry name" value="TRNASYNTHALA"/>
</dbReference>
<feature type="domain" description="Alanyl-transfer RNA synthetases family profile" evidence="10">
    <location>
        <begin position="1"/>
        <end position="223"/>
    </location>
</feature>
<protein>
    <recommendedName>
        <fullName evidence="2">alanine--tRNA ligase</fullName>
        <ecNumber evidence="2">6.1.1.7</ecNumber>
    </recommendedName>
</protein>
<keyword evidence="4 11" id="KW-0436">Ligase</keyword>
<evidence type="ECO:0000256" key="5">
    <source>
        <dbReference type="ARBA" id="ARBA00022741"/>
    </source>
</evidence>
<dbReference type="InterPro" id="IPR050058">
    <property type="entry name" value="Ala-tRNA_ligase"/>
</dbReference>
<dbReference type="SUPFAM" id="SSF101353">
    <property type="entry name" value="Putative anticodon-binding domain of alanyl-tRNA synthetase (AlaRS)"/>
    <property type="match status" value="1"/>
</dbReference>
<reference evidence="11" key="1">
    <citation type="submission" date="2019-11" db="EMBL/GenBank/DDBJ databases">
        <title>Characterization of Clostridium perfringens isolates from swine manure treated agricultural soils.</title>
        <authorList>
            <person name="Wushke S.T."/>
        </authorList>
    </citation>
    <scope>NUCLEOTIDE SEQUENCE</scope>
    <source>
        <strain evidence="11">X94</strain>
    </source>
</reference>
<dbReference type="SUPFAM" id="SSF55681">
    <property type="entry name" value="Class II aaRS and biotin synthetases"/>
    <property type="match status" value="1"/>
</dbReference>
<dbReference type="PANTHER" id="PTHR11777:SF9">
    <property type="entry name" value="ALANINE--TRNA LIGASE, CYTOPLASMIC"/>
    <property type="match status" value="1"/>
</dbReference>
<keyword evidence="5" id="KW-0547">Nucleotide-binding</keyword>
<dbReference type="GO" id="GO:0005829">
    <property type="term" value="C:cytosol"/>
    <property type="evidence" value="ECO:0007669"/>
    <property type="project" value="TreeGrafter"/>
</dbReference>
<evidence type="ECO:0000259" key="10">
    <source>
        <dbReference type="PROSITE" id="PS50860"/>
    </source>
</evidence>
<dbReference type="GO" id="GO:0002161">
    <property type="term" value="F:aminoacyl-tRNA deacylase activity"/>
    <property type="evidence" value="ECO:0007669"/>
    <property type="project" value="TreeGrafter"/>
</dbReference>
<dbReference type="GO" id="GO:0016740">
    <property type="term" value="F:transferase activity"/>
    <property type="evidence" value="ECO:0007669"/>
    <property type="project" value="UniProtKB-ARBA"/>
</dbReference>
<organism evidence="11 12">
    <name type="scientific">Clostridium perfringens</name>
    <dbReference type="NCBI Taxonomy" id="1502"/>
    <lineage>
        <taxon>Bacteria</taxon>
        <taxon>Bacillati</taxon>
        <taxon>Bacillota</taxon>
        <taxon>Clostridia</taxon>
        <taxon>Eubacteriales</taxon>
        <taxon>Clostridiaceae</taxon>
        <taxon>Clostridium</taxon>
    </lineage>
</organism>
<keyword evidence="9" id="KW-0030">Aminoacyl-tRNA synthetase</keyword>
<dbReference type="Proteomes" id="UP001288778">
    <property type="component" value="Unassembled WGS sequence"/>
</dbReference>
<evidence type="ECO:0000256" key="1">
    <source>
        <dbReference type="ARBA" id="ARBA00008226"/>
    </source>
</evidence>
<dbReference type="RefSeq" id="WP_322395533.1">
    <property type="nucleotide sequence ID" value="NZ_WNUI01000131.1"/>
</dbReference>
<keyword evidence="6" id="KW-0067">ATP-binding</keyword>
<feature type="non-terminal residue" evidence="11">
    <location>
        <position position="223"/>
    </location>
</feature>
<evidence type="ECO:0000256" key="3">
    <source>
        <dbReference type="ARBA" id="ARBA00022555"/>
    </source>
</evidence>
<dbReference type="GO" id="GO:0140096">
    <property type="term" value="F:catalytic activity, acting on a protein"/>
    <property type="evidence" value="ECO:0007669"/>
    <property type="project" value="UniProtKB-ARBA"/>
</dbReference>
<dbReference type="InterPro" id="IPR018165">
    <property type="entry name" value="Ala-tRNA-synth_IIc_core"/>
</dbReference>
<comment type="caution">
    <text evidence="11">The sequence shown here is derived from an EMBL/GenBank/DDBJ whole genome shotgun (WGS) entry which is preliminary data.</text>
</comment>
<dbReference type="PROSITE" id="PS50860">
    <property type="entry name" value="AA_TRNA_LIGASE_II_ALA"/>
    <property type="match status" value="1"/>
</dbReference>
<proteinExistence type="inferred from homology"/>
<evidence type="ECO:0000256" key="6">
    <source>
        <dbReference type="ARBA" id="ARBA00022840"/>
    </source>
</evidence>
<dbReference type="GO" id="GO:0000049">
    <property type="term" value="F:tRNA binding"/>
    <property type="evidence" value="ECO:0007669"/>
    <property type="project" value="UniProtKB-KW"/>
</dbReference>
<gene>
    <name evidence="11" type="ORF">GNF68_14790</name>
</gene>
<dbReference type="InterPro" id="IPR018164">
    <property type="entry name" value="Ala-tRNA-synth_IIc_N"/>
</dbReference>
<dbReference type="Gene3D" id="3.30.930.10">
    <property type="entry name" value="Bira Bifunctional Protein, Domain 2"/>
    <property type="match status" value="1"/>
</dbReference>
<dbReference type="InterPro" id="IPR045864">
    <property type="entry name" value="aa-tRNA-synth_II/BPL/LPL"/>
</dbReference>
<dbReference type="GO" id="GO:0004813">
    <property type="term" value="F:alanine-tRNA ligase activity"/>
    <property type="evidence" value="ECO:0007669"/>
    <property type="project" value="UniProtKB-EC"/>
</dbReference>
<evidence type="ECO:0000313" key="12">
    <source>
        <dbReference type="Proteomes" id="UP001288778"/>
    </source>
</evidence>
<dbReference type="GO" id="GO:0005524">
    <property type="term" value="F:ATP binding"/>
    <property type="evidence" value="ECO:0007669"/>
    <property type="project" value="UniProtKB-KW"/>
</dbReference>
<evidence type="ECO:0000313" key="11">
    <source>
        <dbReference type="EMBL" id="MDZ4910279.1"/>
    </source>
</evidence>